<dbReference type="Proteomes" id="UP000230970">
    <property type="component" value="Unassembled WGS sequence"/>
</dbReference>
<dbReference type="EMBL" id="PFNJ01000090">
    <property type="protein sequence ID" value="PIZ41969.1"/>
    <property type="molecule type" value="Genomic_DNA"/>
</dbReference>
<comment type="caution">
    <text evidence="1">The sequence shown here is derived from an EMBL/GenBank/DDBJ whole genome shotgun (WGS) entry which is preliminary data.</text>
</comment>
<gene>
    <name evidence="1" type="ORF">COY34_03675</name>
</gene>
<evidence type="ECO:0000313" key="1">
    <source>
        <dbReference type="EMBL" id="PIZ41969.1"/>
    </source>
</evidence>
<name>A0A2M7TAI6_UNCKA</name>
<dbReference type="AlphaFoldDB" id="A0A2M7TAI6"/>
<sequence>MLGYRHKEDLRKLSDGALRETLKTDAREIITGSVGEVAELCLRSDDVGMVAAGLAISRLPYLQEDPEIAHVIDEITGDECSSERLAAIADAVGILDQAVRIGGSGIRFGNQRVKVVQVGRESYIQSEHVDRTEARTADKRVQEFMPEAGEANDGLLLDLVNAAVKAPPIKPGSIWRHGQGSI</sequence>
<proteinExistence type="predicted"/>
<organism evidence="1 2">
    <name type="scientific">candidate division WWE3 bacterium CG_4_10_14_0_2_um_filter_42_8</name>
    <dbReference type="NCBI Taxonomy" id="1975074"/>
    <lineage>
        <taxon>Bacteria</taxon>
        <taxon>Katanobacteria</taxon>
    </lineage>
</organism>
<accession>A0A2M7TAI6</accession>
<evidence type="ECO:0000313" key="2">
    <source>
        <dbReference type="Proteomes" id="UP000230970"/>
    </source>
</evidence>
<reference evidence="2" key="1">
    <citation type="submission" date="2017-09" db="EMBL/GenBank/DDBJ databases">
        <title>Depth-based differentiation of microbial function through sediment-hosted aquifers and enrichment of novel symbionts in the deep terrestrial subsurface.</title>
        <authorList>
            <person name="Probst A.J."/>
            <person name="Ladd B."/>
            <person name="Jarett J.K."/>
            <person name="Geller-Mcgrath D.E."/>
            <person name="Sieber C.M.K."/>
            <person name="Emerson J.B."/>
            <person name="Anantharaman K."/>
            <person name="Thomas B.C."/>
            <person name="Malmstrom R."/>
            <person name="Stieglmeier M."/>
            <person name="Klingl A."/>
            <person name="Woyke T."/>
            <person name="Ryan C.M."/>
            <person name="Banfield J.F."/>
        </authorList>
    </citation>
    <scope>NUCLEOTIDE SEQUENCE [LARGE SCALE GENOMIC DNA]</scope>
</reference>
<protein>
    <submittedName>
        <fullName evidence="1">Uncharacterized protein</fullName>
    </submittedName>
</protein>